<dbReference type="EMBL" id="JAJCIS010000022">
    <property type="protein sequence ID" value="MCB7389304.1"/>
    <property type="molecule type" value="Genomic_DNA"/>
</dbReference>
<dbReference type="Pfam" id="PF04199">
    <property type="entry name" value="Cyclase"/>
    <property type="match status" value="1"/>
</dbReference>
<dbReference type="PANTHER" id="PTHR31118">
    <property type="entry name" value="CYCLASE-LIKE PROTEIN 2"/>
    <property type="match status" value="1"/>
</dbReference>
<gene>
    <name evidence="1" type="ORF">LIZ65_18640</name>
</gene>
<sequence>MKFYDVTQEVFSSCVYPGDPSPECERIQDLGKGDDCNLTYLKMCTHNGTHMDAPCHFIKEGRDIGEIAPEQFMGSCHVLAFEGVLDGQTARRFMSKHGKKLLFKGNTEITEEAASVFADARLELLGVEGQTVGTMQSTQKVHKILLAADMVIVEGLVLNGVEPGEYFLCAMPLKLAGSDGAPCRVVLISEEL</sequence>
<evidence type="ECO:0000313" key="1">
    <source>
        <dbReference type="EMBL" id="MCB7389304.1"/>
    </source>
</evidence>
<dbReference type="InterPro" id="IPR037175">
    <property type="entry name" value="KFase_sf"/>
</dbReference>
<keyword evidence="2" id="KW-1185">Reference proteome</keyword>
<accession>A0ABS8DN76</accession>
<dbReference type="InterPro" id="IPR007325">
    <property type="entry name" value="KFase/CYL"/>
</dbReference>
<dbReference type="PANTHER" id="PTHR31118:SF12">
    <property type="entry name" value="CYCLASE-LIKE PROTEIN 2"/>
    <property type="match status" value="1"/>
</dbReference>
<evidence type="ECO:0000313" key="2">
    <source>
        <dbReference type="Proteomes" id="UP001299546"/>
    </source>
</evidence>
<dbReference type="Proteomes" id="UP001299546">
    <property type="component" value="Unassembled WGS sequence"/>
</dbReference>
<comment type="caution">
    <text evidence="1">The sequence shown here is derived from an EMBL/GenBank/DDBJ whole genome shotgun (WGS) entry which is preliminary data.</text>
</comment>
<dbReference type="RefSeq" id="WP_066738432.1">
    <property type="nucleotide sequence ID" value="NZ_JAJCIQ010000021.1"/>
</dbReference>
<protein>
    <submittedName>
        <fullName evidence="1">Cyclase family protein</fullName>
    </submittedName>
</protein>
<organism evidence="1 2">
    <name type="scientific">Bariatricus massiliensis</name>
    <dbReference type="NCBI Taxonomy" id="1745713"/>
    <lineage>
        <taxon>Bacteria</taxon>
        <taxon>Bacillati</taxon>
        <taxon>Bacillota</taxon>
        <taxon>Clostridia</taxon>
        <taxon>Lachnospirales</taxon>
        <taxon>Lachnospiraceae</taxon>
        <taxon>Bariatricus</taxon>
    </lineage>
</organism>
<name>A0ABS8DN76_9FIRM</name>
<dbReference type="Gene3D" id="3.50.30.50">
    <property type="entry name" value="Putative cyclase"/>
    <property type="match status" value="1"/>
</dbReference>
<proteinExistence type="predicted"/>
<dbReference type="SUPFAM" id="SSF102198">
    <property type="entry name" value="Putative cyclase"/>
    <property type="match status" value="1"/>
</dbReference>
<reference evidence="1 2" key="1">
    <citation type="submission" date="2021-10" db="EMBL/GenBank/DDBJ databases">
        <title>Collection of gut derived symbiotic bacterial strains cultured from healthy donors.</title>
        <authorList>
            <person name="Lin H."/>
            <person name="Littmann E."/>
            <person name="Kohout C."/>
            <person name="Pamer E.G."/>
        </authorList>
    </citation>
    <scope>NUCLEOTIDE SEQUENCE [LARGE SCALE GENOMIC DNA]</scope>
    <source>
        <strain evidence="1 2">DFI.1.165</strain>
    </source>
</reference>